<evidence type="ECO:0000313" key="1">
    <source>
        <dbReference type="EMBL" id="GHD53787.1"/>
    </source>
</evidence>
<gene>
    <name evidence="1" type="ORF">GCM10017083_30560</name>
</gene>
<dbReference type="EMBL" id="BMZS01000007">
    <property type="protein sequence ID" value="GHD53787.1"/>
    <property type="molecule type" value="Genomic_DNA"/>
</dbReference>
<reference evidence="1" key="2">
    <citation type="submission" date="2020-09" db="EMBL/GenBank/DDBJ databases">
        <authorList>
            <person name="Sun Q."/>
            <person name="Kim S."/>
        </authorList>
    </citation>
    <scope>NUCLEOTIDE SEQUENCE</scope>
    <source>
        <strain evidence="1">KCTC 42651</strain>
    </source>
</reference>
<name>A0A918XT10_9PROT</name>
<proteinExistence type="predicted"/>
<accession>A0A918XT10</accession>
<dbReference type="InterPro" id="IPR009389">
    <property type="entry name" value="DUF1045"/>
</dbReference>
<sequence>MAEFPAFPNGPVEPEPAWPRYAVYYAPEPGSPLAEFGADWLGRDCASGAERPLPTVPGVPPERFAEITESARGYGFHATLKPPFHLKPGRSPDELAEAVAGFAATRAPIEVRLGLRSLGGFLALMTTPADHRVSALAADVVRELDGFRALPGDAELARRRNAGLSAQQEELLQRWGYPYVMGEFRFHMTLTARLPEGPEREAIVAALEPRVAAVTGEPIAIDAVAVFRQDRRGGPFAMTGRFPFRG</sequence>
<dbReference type="Gene3D" id="3.90.1140.10">
    <property type="entry name" value="Cyclic phosphodiesterase"/>
    <property type="match status" value="1"/>
</dbReference>
<dbReference type="NCBIfam" id="TIGR03223">
    <property type="entry name" value="Phn_opern_protn"/>
    <property type="match status" value="1"/>
</dbReference>
<organism evidence="1 2">
    <name type="scientific">Thalassobaculum fulvum</name>
    <dbReference type="NCBI Taxonomy" id="1633335"/>
    <lineage>
        <taxon>Bacteria</taxon>
        <taxon>Pseudomonadati</taxon>
        <taxon>Pseudomonadota</taxon>
        <taxon>Alphaproteobacteria</taxon>
        <taxon>Rhodospirillales</taxon>
        <taxon>Thalassobaculaceae</taxon>
        <taxon>Thalassobaculum</taxon>
    </lineage>
</organism>
<dbReference type="RefSeq" id="WP_229837213.1">
    <property type="nucleotide sequence ID" value="NZ_BMZS01000007.1"/>
</dbReference>
<reference evidence="1" key="1">
    <citation type="journal article" date="2014" name="Int. J. Syst. Evol. Microbiol.">
        <title>Complete genome sequence of Corynebacterium casei LMG S-19264T (=DSM 44701T), isolated from a smear-ripened cheese.</title>
        <authorList>
            <consortium name="US DOE Joint Genome Institute (JGI-PGF)"/>
            <person name="Walter F."/>
            <person name="Albersmeier A."/>
            <person name="Kalinowski J."/>
            <person name="Ruckert C."/>
        </authorList>
    </citation>
    <scope>NUCLEOTIDE SEQUENCE</scope>
    <source>
        <strain evidence="1">KCTC 42651</strain>
    </source>
</reference>
<comment type="caution">
    <text evidence="1">The sequence shown here is derived from an EMBL/GenBank/DDBJ whole genome shotgun (WGS) entry which is preliminary data.</text>
</comment>
<keyword evidence="2" id="KW-1185">Reference proteome</keyword>
<evidence type="ECO:0000313" key="2">
    <source>
        <dbReference type="Proteomes" id="UP000630353"/>
    </source>
</evidence>
<dbReference type="PIRSF" id="PIRSF033328">
    <property type="entry name" value="Phest_Mll4975"/>
    <property type="match status" value="1"/>
</dbReference>
<dbReference type="AlphaFoldDB" id="A0A918XT10"/>
<dbReference type="Pfam" id="PF06299">
    <property type="entry name" value="DUF1045"/>
    <property type="match status" value="1"/>
</dbReference>
<dbReference type="Proteomes" id="UP000630353">
    <property type="component" value="Unassembled WGS sequence"/>
</dbReference>
<protein>
    <submittedName>
        <fullName evidence="1">Phosphonate metabolism protein</fullName>
    </submittedName>
</protein>